<keyword evidence="2" id="KW-1185">Reference proteome</keyword>
<dbReference type="EMBL" id="JAPMXC010000002">
    <property type="protein sequence ID" value="MCY0388077.1"/>
    <property type="molecule type" value="Genomic_DNA"/>
</dbReference>
<evidence type="ECO:0000313" key="2">
    <source>
        <dbReference type="Proteomes" id="UP001082899"/>
    </source>
</evidence>
<protein>
    <submittedName>
        <fullName evidence="1">Uncharacterized protein</fullName>
    </submittedName>
</protein>
<dbReference type="Proteomes" id="UP001082899">
    <property type="component" value="Unassembled WGS sequence"/>
</dbReference>
<dbReference type="RefSeq" id="WP_267847958.1">
    <property type="nucleotide sequence ID" value="NZ_JAPMXC010000002.1"/>
</dbReference>
<proteinExistence type="predicted"/>
<evidence type="ECO:0000313" key="1">
    <source>
        <dbReference type="EMBL" id="MCY0388077.1"/>
    </source>
</evidence>
<sequence>MKQPVIAVTKGIDIVPPSRDEPRAEREIHGAIRDPCAAGGRGTCPCASGDVKREKVNAGARI</sequence>
<organism evidence="1 2">
    <name type="scientific">Robbsia betulipollinis</name>
    <dbReference type="NCBI Taxonomy" id="2981849"/>
    <lineage>
        <taxon>Bacteria</taxon>
        <taxon>Pseudomonadati</taxon>
        <taxon>Pseudomonadota</taxon>
        <taxon>Betaproteobacteria</taxon>
        <taxon>Burkholderiales</taxon>
        <taxon>Burkholderiaceae</taxon>
        <taxon>Robbsia</taxon>
    </lineage>
</organism>
<reference evidence="1" key="1">
    <citation type="submission" date="2022-11" db="EMBL/GenBank/DDBJ databases">
        <title>Robbsia betulipollinis sp. nov., isolated from pollen of birch (Betula pendula).</title>
        <authorList>
            <person name="Shi H."/>
            <person name="Ambika Manirajan B."/>
            <person name="Ratering S."/>
            <person name="Geissler-Plaum R."/>
            <person name="Schnell S."/>
        </authorList>
    </citation>
    <scope>NUCLEOTIDE SEQUENCE</scope>
    <source>
        <strain evidence="1">Bb-Pol-6</strain>
    </source>
</reference>
<accession>A0ABT3ZNP4</accession>
<gene>
    <name evidence="1" type="ORF">OVY01_12685</name>
</gene>
<comment type="caution">
    <text evidence="1">The sequence shown here is derived from an EMBL/GenBank/DDBJ whole genome shotgun (WGS) entry which is preliminary data.</text>
</comment>
<name>A0ABT3ZNP4_9BURK</name>